<keyword evidence="2" id="KW-0547">Nucleotide-binding</keyword>
<protein>
    <submittedName>
        <fullName evidence="5">Branched-chain amino acid ABC transporter, ATP-binding protein</fullName>
    </submittedName>
</protein>
<feature type="non-terminal residue" evidence="5">
    <location>
        <position position="200"/>
    </location>
</feature>
<reference evidence="5" key="1">
    <citation type="submission" date="2013-08" db="EMBL/GenBank/DDBJ databases">
        <authorList>
            <person name="Mendez C."/>
            <person name="Richter M."/>
            <person name="Ferrer M."/>
            <person name="Sanchez J."/>
        </authorList>
    </citation>
    <scope>NUCLEOTIDE SEQUENCE</scope>
</reference>
<proteinExistence type="predicted"/>
<dbReference type="GO" id="GO:0016887">
    <property type="term" value="F:ATP hydrolysis activity"/>
    <property type="evidence" value="ECO:0007669"/>
    <property type="project" value="InterPro"/>
</dbReference>
<evidence type="ECO:0000256" key="2">
    <source>
        <dbReference type="ARBA" id="ARBA00022741"/>
    </source>
</evidence>
<reference evidence="5" key="2">
    <citation type="journal article" date="2014" name="ISME J.">
        <title>Microbial stratification in low pH oxic and suboxic macroscopic growths along an acid mine drainage.</title>
        <authorList>
            <person name="Mendez-Garcia C."/>
            <person name="Mesa V."/>
            <person name="Sprenger R.R."/>
            <person name="Richter M."/>
            <person name="Diez M.S."/>
            <person name="Solano J."/>
            <person name="Bargiela R."/>
            <person name="Golyshina O.V."/>
            <person name="Manteca A."/>
            <person name="Ramos J.L."/>
            <person name="Gallego J.R."/>
            <person name="Llorente I."/>
            <person name="Martins Dos Santos V.A."/>
            <person name="Jensen O.N."/>
            <person name="Pelaez A.I."/>
            <person name="Sanchez J."/>
            <person name="Ferrer M."/>
        </authorList>
    </citation>
    <scope>NUCLEOTIDE SEQUENCE</scope>
</reference>
<gene>
    <name evidence="5" type="ORF">B1B_00351</name>
</gene>
<dbReference type="PANTHER" id="PTHR45772">
    <property type="entry name" value="CONSERVED COMPONENT OF ABC TRANSPORTER FOR NATURAL AMINO ACIDS-RELATED"/>
    <property type="match status" value="1"/>
</dbReference>
<evidence type="ECO:0000313" key="5">
    <source>
        <dbReference type="EMBL" id="EQD79141.1"/>
    </source>
</evidence>
<accession>T1C108</accession>
<name>T1C108_9ZZZZ</name>
<dbReference type="InterPro" id="IPR051120">
    <property type="entry name" value="ABC_AA/LPS_Transport"/>
</dbReference>
<evidence type="ECO:0000256" key="3">
    <source>
        <dbReference type="ARBA" id="ARBA00022840"/>
    </source>
</evidence>
<feature type="non-terminal residue" evidence="5">
    <location>
        <position position="1"/>
    </location>
</feature>
<dbReference type="SUPFAM" id="SSF52540">
    <property type="entry name" value="P-loop containing nucleoside triphosphate hydrolases"/>
    <property type="match status" value="1"/>
</dbReference>
<comment type="caution">
    <text evidence="5">The sequence shown here is derived from an EMBL/GenBank/DDBJ whole genome shotgun (WGS) entry which is preliminary data.</text>
</comment>
<evidence type="ECO:0000259" key="4">
    <source>
        <dbReference type="PROSITE" id="PS50893"/>
    </source>
</evidence>
<dbReference type="InterPro" id="IPR003439">
    <property type="entry name" value="ABC_transporter-like_ATP-bd"/>
</dbReference>
<dbReference type="PROSITE" id="PS50893">
    <property type="entry name" value="ABC_TRANSPORTER_2"/>
    <property type="match status" value="1"/>
</dbReference>
<sequence length="200" mass="21035">AIGNGPHAMSALQPAFAVVGVSKQYGGVAALHDVSVQVRPGEIVGIIGTNGAGKTTLFDVCSGFLKPEHGRVFMAGEDITALAPSQRASRGLGRVFQDARLFPAMTVADAIATACEQHVAVRDPIACTLGLAAAKESEAEIHAKAGNLLRDMGLERFRDSFVSELSTGTRRILEFSCLLAHEPKVLLLDEPTSGIAQRES</sequence>
<dbReference type="InterPro" id="IPR027417">
    <property type="entry name" value="P-loop_NTPase"/>
</dbReference>
<evidence type="ECO:0000256" key="1">
    <source>
        <dbReference type="ARBA" id="ARBA00022448"/>
    </source>
</evidence>
<feature type="domain" description="ABC transporter" evidence="4">
    <location>
        <begin position="16"/>
        <end position="200"/>
    </location>
</feature>
<dbReference type="GO" id="GO:0005524">
    <property type="term" value="F:ATP binding"/>
    <property type="evidence" value="ECO:0007669"/>
    <property type="project" value="UniProtKB-KW"/>
</dbReference>
<dbReference type="Pfam" id="PF00005">
    <property type="entry name" value="ABC_tran"/>
    <property type="match status" value="1"/>
</dbReference>
<keyword evidence="1" id="KW-0813">Transport</keyword>
<organism evidence="5">
    <name type="scientific">mine drainage metagenome</name>
    <dbReference type="NCBI Taxonomy" id="410659"/>
    <lineage>
        <taxon>unclassified sequences</taxon>
        <taxon>metagenomes</taxon>
        <taxon>ecological metagenomes</taxon>
    </lineage>
</organism>
<keyword evidence="3 5" id="KW-0067">ATP-binding</keyword>
<dbReference type="GO" id="GO:0005886">
    <property type="term" value="C:plasma membrane"/>
    <property type="evidence" value="ECO:0007669"/>
    <property type="project" value="TreeGrafter"/>
</dbReference>
<dbReference type="Gene3D" id="3.40.50.300">
    <property type="entry name" value="P-loop containing nucleotide triphosphate hydrolases"/>
    <property type="match status" value="1"/>
</dbReference>
<dbReference type="EMBL" id="AUZY01000270">
    <property type="protein sequence ID" value="EQD79141.1"/>
    <property type="molecule type" value="Genomic_DNA"/>
</dbReference>
<dbReference type="AlphaFoldDB" id="T1C108"/>